<reference evidence="14 15" key="1">
    <citation type="journal article" date="2019" name="BMC Genomics">
        <title>New insights from Opisthorchis felineus genome: update on genomics of the epidemiologically important liver flukes.</title>
        <authorList>
            <person name="Ershov N.I."/>
            <person name="Mordvinov V.A."/>
            <person name="Prokhortchouk E.B."/>
            <person name="Pakharukova M.Y."/>
            <person name="Gunbin K.V."/>
            <person name="Ustyantsev K."/>
            <person name="Genaev M.A."/>
            <person name="Blinov A.G."/>
            <person name="Mazur A."/>
            <person name="Boulygina E."/>
            <person name="Tsygankova S."/>
            <person name="Khrameeva E."/>
            <person name="Chekanov N."/>
            <person name="Fan G."/>
            <person name="Xiao A."/>
            <person name="Zhang H."/>
            <person name="Xu X."/>
            <person name="Yang H."/>
            <person name="Solovyev V."/>
            <person name="Lee S.M."/>
            <person name="Liu X."/>
            <person name="Afonnikov D.A."/>
            <person name="Skryabin K.G."/>
        </authorList>
    </citation>
    <scope>NUCLEOTIDE SEQUENCE [LARGE SCALE GENOMIC DNA]</scope>
    <source>
        <strain evidence="14">AK-0245</strain>
        <tissue evidence="14">Whole organism</tissue>
    </source>
</reference>
<evidence type="ECO:0000313" key="15">
    <source>
        <dbReference type="Proteomes" id="UP000308267"/>
    </source>
</evidence>
<sequence>MGANQSLRKSTMEDDDLTKTYLNDAKVQYFYRWATGESKRASLSDFKTIRTLGTGSFGRVLLVQLKETKTFFALKVMDKEKIVKLKQVEHILNEKRILAAVDFPFFIKLFYSFKNEHYLFLALEYVQGGEMFSHLRRRGRFSDSAAKFYASQVVLAFEYLHFMEVLYRDLKPENILLDQHGYIKIADFGFAKHVKHRTYTLCGTPEYLAPEIIKSKGYTKAVDWWAFGVLVYEMIAGHPPFFADEPIQIYEKIVAGHYKFTPFFTAEAKDLVRNLLQADLTRRFGNLKNGTNDIKQHKWFSSVNWVATFKREVTAPIIPSCKSPGDSSNFDLYKEDPLKEGGPETFAAEFANF</sequence>
<evidence type="ECO:0000256" key="6">
    <source>
        <dbReference type="ARBA" id="ARBA00022840"/>
    </source>
</evidence>
<dbReference type="PROSITE" id="PS00108">
    <property type="entry name" value="PROTEIN_KINASE_ST"/>
    <property type="match status" value="1"/>
</dbReference>
<evidence type="ECO:0000256" key="9">
    <source>
        <dbReference type="ARBA" id="ARBA00047454"/>
    </source>
</evidence>
<dbReference type="FunFam" id="3.30.200.20:FF:000005">
    <property type="entry name" value="cAMP-dependent protein kinase catalytic subunit"/>
    <property type="match status" value="1"/>
</dbReference>
<comment type="similarity">
    <text evidence="11">Belongs to the protein kinase superfamily.</text>
</comment>
<evidence type="ECO:0000256" key="1">
    <source>
        <dbReference type="ARBA" id="ARBA00012444"/>
    </source>
</evidence>
<keyword evidence="7" id="KW-0114">cAMP</keyword>
<feature type="domain" description="AGC-kinase C-terminal" evidence="13">
    <location>
        <begin position="301"/>
        <end position="353"/>
    </location>
</feature>
<dbReference type="EC" id="2.7.11.11" evidence="1"/>
<dbReference type="OrthoDB" id="63267at2759"/>
<name>A0A4S2M052_OPIFE</name>
<dbReference type="Proteomes" id="UP000308267">
    <property type="component" value="Unassembled WGS sequence"/>
</dbReference>
<keyword evidence="4 10" id="KW-0547">Nucleotide-binding</keyword>
<dbReference type="FunFam" id="1.10.510.10:FF:000005">
    <property type="entry name" value="cAMP-dependent protein kinase catalytic subunit alpha"/>
    <property type="match status" value="1"/>
</dbReference>
<dbReference type="Pfam" id="PF00069">
    <property type="entry name" value="Pkinase"/>
    <property type="match status" value="1"/>
</dbReference>
<dbReference type="EMBL" id="SJOL01005976">
    <property type="protein sequence ID" value="TGZ69553.1"/>
    <property type="molecule type" value="Genomic_DNA"/>
</dbReference>
<gene>
    <name evidence="14" type="ORF">CRM22_003682</name>
</gene>
<comment type="caution">
    <text evidence="14">The sequence shown here is derived from an EMBL/GenBank/DDBJ whole genome shotgun (WGS) entry which is preliminary data.</text>
</comment>
<evidence type="ECO:0000256" key="3">
    <source>
        <dbReference type="ARBA" id="ARBA00022679"/>
    </source>
</evidence>
<dbReference type="STRING" id="147828.A0A4S2M052"/>
<dbReference type="PROSITE" id="PS00107">
    <property type="entry name" value="PROTEIN_KINASE_ATP"/>
    <property type="match status" value="1"/>
</dbReference>
<comment type="catalytic activity">
    <reaction evidence="8">
        <text>L-threonyl-[protein] + ATP = O-phospho-L-threonyl-[protein] + ADP + H(+)</text>
        <dbReference type="Rhea" id="RHEA:46608"/>
        <dbReference type="Rhea" id="RHEA-COMP:11060"/>
        <dbReference type="Rhea" id="RHEA-COMP:11605"/>
        <dbReference type="ChEBI" id="CHEBI:15378"/>
        <dbReference type="ChEBI" id="CHEBI:30013"/>
        <dbReference type="ChEBI" id="CHEBI:30616"/>
        <dbReference type="ChEBI" id="CHEBI:61977"/>
        <dbReference type="ChEBI" id="CHEBI:456216"/>
        <dbReference type="EC" id="2.7.11.11"/>
    </reaction>
</comment>
<keyword evidence="6 10" id="KW-0067">ATP-binding</keyword>
<evidence type="ECO:0000256" key="2">
    <source>
        <dbReference type="ARBA" id="ARBA00022527"/>
    </source>
</evidence>
<evidence type="ECO:0000256" key="5">
    <source>
        <dbReference type="ARBA" id="ARBA00022777"/>
    </source>
</evidence>
<feature type="domain" description="Protein kinase" evidence="12">
    <location>
        <begin position="46"/>
        <end position="300"/>
    </location>
</feature>
<evidence type="ECO:0000259" key="13">
    <source>
        <dbReference type="PROSITE" id="PS51285"/>
    </source>
</evidence>
<evidence type="ECO:0000259" key="12">
    <source>
        <dbReference type="PROSITE" id="PS50011"/>
    </source>
</evidence>
<dbReference type="PROSITE" id="PS51285">
    <property type="entry name" value="AGC_KINASE_CTER"/>
    <property type="match status" value="1"/>
</dbReference>
<dbReference type="PANTHER" id="PTHR24353">
    <property type="entry name" value="CYCLIC NUCLEOTIDE-DEPENDENT PROTEIN KINASE"/>
    <property type="match status" value="1"/>
</dbReference>
<dbReference type="GO" id="GO:0005952">
    <property type="term" value="C:cAMP-dependent protein kinase complex"/>
    <property type="evidence" value="ECO:0007669"/>
    <property type="project" value="TreeGrafter"/>
</dbReference>
<keyword evidence="3" id="KW-0808">Transferase</keyword>
<proteinExistence type="inferred from homology"/>
<dbReference type="GO" id="GO:0005634">
    <property type="term" value="C:nucleus"/>
    <property type="evidence" value="ECO:0007669"/>
    <property type="project" value="TreeGrafter"/>
</dbReference>
<dbReference type="GO" id="GO:0005524">
    <property type="term" value="F:ATP binding"/>
    <property type="evidence" value="ECO:0007669"/>
    <property type="project" value="UniProtKB-UniRule"/>
</dbReference>
<evidence type="ECO:0000256" key="8">
    <source>
        <dbReference type="ARBA" id="ARBA00047292"/>
    </source>
</evidence>
<dbReference type="InterPro" id="IPR000961">
    <property type="entry name" value="AGC-kinase_C"/>
</dbReference>
<dbReference type="GO" id="GO:0005829">
    <property type="term" value="C:cytosol"/>
    <property type="evidence" value="ECO:0007669"/>
    <property type="project" value="TreeGrafter"/>
</dbReference>
<accession>A0A4S2M052</accession>
<evidence type="ECO:0000256" key="7">
    <source>
        <dbReference type="ARBA" id="ARBA00023149"/>
    </source>
</evidence>
<keyword evidence="5" id="KW-0418">Kinase</keyword>
<dbReference type="AlphaFoldDB" id="A0A4S2M052"/>
<evidence type="ECO:0000256" key="11">
    <source>
        <dbReference type="RuleBase" id="RU000304"/>
    </source>
</evidence>
<feature type="binding site" evidence="10">
    <location>
        <position position="75"/>
    </location>
    <ligand>
        <name>ATP</name>
        <dbReference type="ChEBI" id="CHEBI:30616"/>
    </ligand>
</feature>
<dbReference type="PANTHER" id="PTHR24353:SF153">
    <property type="entry name" value="CAMP-DEPENDENT PROTEIN KINASE CATALYTIC SUBUNIT 1"/>
    <property type="match status" value="1"/>
</dbReference>
<dbReference type="SUPFAM" id="SSF56112">
    <property type="entry name" value="Protein kinase-like (PK-like)"/>
    <property type="match status" value="1"/>
</dbReference>
<dbReference type="Gene3D" id="1.10.510.10">
    <property type="entry name" value="Transferase(Phosphotransferase) domain 1"/>
    <property type="match status" value="1"/>
</dbReference>
<protein>
    <recommendedName>
        <fullName evidence="1">cAMP-dependent protein kinase</fullName>
        <ecNumber evidence="1">2.7.11.11</ecNumber>
    </recommendedName>
</protein>
<dbReference type="InterPro" id="IPR008271">
    <property type="entry name" value="Ser/Thr_kinase_AS"/>
</dbReference>
<evidence type="ECO:0000313" key="14">
    <source>
        <dbReference type="EMBL" id="TGZ69553.1"/>
    </source>
</evidence>
<evidence type="ECO:0000256" key="4">
    <source>
        <dbReference type="ARBA" id="ARBA00022741"/>
    </source>
</evidence>
<dbReference type="GO" id="GO:0004691">
    <property type="term" value="F:cAMP-dependent protein kinase activity"/>
    <property type="evidence" value="ECO:0007669"/>
    <property type="project" value="UniProtKB-EC"/>
</dbReference>
<organism evidence="14 15">
    <name type="scientific">Opisthorchis felineus</name>
    <dbReference type="NCBI Taxonomy" id="147828"/>
    <lineage>
        <taxon>Eukaryota</taxon>
        <taxon>Metazoa</taxon>
        <taxon>Spiralia</taxon>
        <taxon>Lophotrochozoa</taxon>
        <taxon>Platyhelminthes</taxon>
        <taxon>Trematoda</taxon>
        <taxon>Digenea</taxon>
        <taxon>Opisthorchiida</taxon>
        <taxon>Opisthorchiata</taxon>
        <taxon>Opisthorchiidae</taxon>
        <taxon>Opisthorchis</taxon>
    </lineage>
</organism>
<dbReference type="InterPro" id="IPR000719">
    <property type="entry name" value="Prot_kinase_dom"/>
</dbReference>
<dbReference type="SMART" id="SM00133">
    <property type="entry name" value="S_TK_X"/>
    <property type="match status" value="1"/>
</dbReference>
<dbReference type="PROSITE" id="PS50011">
    <property type="entry name" value="PROTEIN_KINASE_DOM"/>
    <property type="match status" value="1"/>
</dbReference>
<dbReference type="InterPro" id="IPR017441">
    <property type="entry name" value="Protein_kinase_ATP_BS"/>
</dbReference>
<dbReference type="InterPro" id="IPR011009">
    <property type="entry name" value="Kinase-like_dom_sf"/>
</dbReference>
<keyword evidence="2 11" id="KW-0723">Serine/threonine-protein kinase</keyword>
<comment type="catalytic activity">
    <reaction evidence="9">
        <text>L-seryl-[protein] + ATP = O-phospho-L-seryl-[protein] + ADP + H(+)</text>
        <dbReference type="Rhea" id="RHEA:17989"/>
        <dbReference type="Rhea" id="RHEA-COMP:9863"/>
        <dbReference type="Rhea" id="RHEA-COMP:11604"/>
        <dbReference type="ChEBI" id="CHEBI:15378"/>
        <dbReference type="ChEBI" id="CHEBI:29999"/>
        <dbReference type="ChEBI" id="CHEBI:30616"/>
        <dbReference type="ChEBI" id="CHEBI:83421"/>
        <dbReference type="ChEBI" id="CHEBI:456216"/>
        <dbReference type="EC" id="2.7.11.11"/>
    </reaction>
</comment>
<dbReference type="SMART" id="SM00220">
    <property type="entry name" value="S_TKc"/>
    <property type="match status" value="1"/>
</dbReference>
<keyword evidence="15" id="KW-1185">Reference proteome</keyword>
<dbReference type="Gene3D" id="3.30.200.20">
    <property type="entry name" value="Phosphorylase Kinase, domain 1"/>
    <property type="match status" value="1"/>
</dbReference>
<evidence type="ECO:0000256" key="10">
    <source>
        <dbReference type="PROSITE-ProRule" id="PRU10141"/>
    </source>
</evidence>